<evidence type="ECO:0000313" key="3">
    <source>
        <dbReference type="EMBL" id="NBJ26593.1"/>
    </source>
</evidence>
<evidence type="ECO:0000256" key="2">
    <source>
        <dbReference type="SAM" id="SignalP"/>
    </source>
</evidence>
<feature type="compositionally biased region" description="Basic and acidic residues" evidence="1">
    <location>
        <begin position="230"/>
        <end position="243"/>
    </location>
</feature>
<protein>
    <submittedName>
        <fullName evidence="3">Invasion associated locus B family protein</fullName>
    </submittedName>
</protein>
<dbReference type="InterPro" id="IPR010642">
    <property type="entry name" value="Invasion_prot_B"/>
</dbReference>
<keyword evidence="4" id="KW-1185">Reference proteome</keyword>
<keyword evidence="2" id="KW-0732">Signal</keyword>
<feature type="region of interest" description="Disordered" evidence="1">
    <location>
        <begin position="230"/>
        <end position="267"/>
    </location>
</feature>
<organism evidence="3 4">
    <name type="scientific">Microvirga arsenatis</name>
    <dbReference type="NCBI Taxonomy" id="2692265"/>
    <lineage>
        <taxon>Bacteria</taxon>
        <taxon>Pseudomonadati</taxon>
        <taxon>Pseudomonadota</taxon>
        <taxon>Alphaproteobacteria</taxon>
        <taxon>Hyphomicrobiales</taxon>
        <taxon>Methylobacteriaceae</taxon>
        <taxon>Microvirga</taxon>
    </lineage>
</organism>
<feature type="region of interest" description="Disordered" evidence="1">
    <location>
        <begin position="21"/>
        <end position="70"/>
    </location>
</feature>
<feature type="chain" id="PRO_5045499806" evidence="2">
    <location>
        <begin position="26"/>
        <end position="267"/>
    </location>
</feature>
<evidence type="ECO:0000313" key="4">
    <source>
        <dbReference type="Proteomes" id="UP000818323"/>
    </source>
</evidence>
<dbReference type="Gene3D" id="2.60.40.1880">
    <property type="entry name" value="Invasion associated locus B (IalB) protein"/>
    <property type="match status" value="1"/>
</dbReference>
<feature type="compositionally biased region" description="Low complexity" evidence="1">
    <location>
        <begin position="21"/>
        <end position="44"/>
    </location>
</feature>
<accession>A0ABW9Z2P5</accession>
<proteinExistence type="predicted"/>
<evidence type="ECO:0000256" key="1">
    <source>
        <dbReference type="SAM" id="MobiDB-lite"/>
    </source>
</evidence>
<dbReference type="RefSeq" id="WP_161725018.1">
    <property type="nucleotide sequence ID" value="NZ_JAAAXI010000016.1"/>
</dbReference>
<gene>
    <name evidence="3" type="ORF">GR303_19805</name>
</gene>
<dbReference type="InterPro" id="IPR038696">
    <property type="entry name" value="IalB_sf"/>
</dbReference>
<feature type="compositionally biased region" description="Low complexity" evidence="1">
    <location>
        <begin position="254"/>
        <end position="267"/>
    </location>
</feature>
<feature type="compositionally biased region" description="Low complexity" evidence="1">
    <location>
        <begin position="52"/>
        <end position="70"/>
    </location>
</feature>
<dbReference type="Pfam" id="PF06776">
    <property type="entry name" value="IalB"/>
    <property type="match status" value="1"/>
</dbReference>
<feature type="signal peptide" evidence="2">
    <location>
        <begin position="1"/>
        <end position="25"/>
    </location>
</feature>
<sequence>MPLTLRLALSVTAAALAFGPLPGLAQTNGQAQKPQQPAPKAQPAKPQPAQPGSPQAAQPGRPQAAQPQGAGPVVVALKPEPLQPEWTKVCGKDQGANAEVCYTTRDFVTDKGQRIVAVALYDSKAKGAPKTVRVLVPLGFLVPPGVRMVVDKSPPVPGRFTACLPHGCFVEAAVKDDFVTAFKKGSTLNVSARNQIGREVSFTIPVAGFAKAFDGPPVDPKVLAEQQKKLQEELQKRSEEARGQRMGNFGAPGGTPAATPGAAAPKN</sequence>
<dbReference type="EMBL" id="JAAAXJ010000015">
    <property type="protein sequence ID" value="NBJ26593.1"/>
    <property type="molecule type" value="Genomic_DNA"/>
</dbReference>
<reference evidence="3 4" key="1">
    <citation type="submission" date="2020-01" db="EMBL/GenBank/DDBJ databases">
        <title>Microvirga sp. nov., an arsenate reduction bacterium isolated from Tibet hotspring sediments.</title>
        <authorList>
            <person name="Yuan C.-G."/>
        </authorList>
    </citation>
    <scope>NUCLEOTIDE SEQUENCE [LARGE SCALE GENOMIC DNA]</scope>
    <source>
        <strain evidence="3 4">SYSU G3D203</strain>
    </source>
</reference>
<name>A0ABW9Z2P5_9HYPH</name>
<comment type="caution">
    <text evidence="3">The sequence shown here is derived from an EMBL/GenBank/DDBJ whole genome shotgun (WGS) entry which is preliminary data.</text>
</comment>
<dbReference type="Proteomes" id="UP000818323">
    <property type="component" value="Unassembled WGS sequence"/>
</dbReference>